<evidence type="ECO:0000256" key="2">
    <source>
        <dbReference type="SAM" id="Phobius"/>
    </source>
</evidence>
<feature type="transmembrane region" description="Helical" evidence="2">
    <location>
        <begin position="79"/>
        <end position="96"/>
    </location>
</feature>
<evidence type="ECO:0000313" key="4">
    <source>
        <dbReference type="Proteomes" id="UP000001549"/>
    </source>
</evidence>
<dbReference type="EMBL" id="CP002801">
    <property type="protein sequence ID" value="AEH07671.1"/>
    <property type="molecule type" value="Genomic_DNA"/>
</dbReference>
<dbReference type="RefSeq" id="WP_013871668.1">
    <property type="nucleotide sequence ID" value="NC_015656.1"/>
</dbReference>
<dbReference type="HOGENOM" id="CLU_1150531_0_0_11"/>
<name>F8B0V3_9ACTN</name>
<dbReference type="Proteomes" id="UP000001549">
    <property type="component" value="Chromosome"/>
</dbReference>
<dbReference type="eggNOG" id="COG3247">
    <property type="taxonomic scope" value="Bacteria"/>
</dbReference>
<feature type="transmembrane region" description="Helical" evidence="2">
    <location>
        <begin position="48"/>
        <end position="67"/>
    </location>
</feature>
<organism evidence="3 4">
    <name type="scientific">Candidatus Protofrankia datiscae</name>
    <dbReference type="NCBI Taxonomy" id="2716812"/>
    <lineage>
        <taxon>Bacteria</taxon>
        <taxon>Bacillati</taxon>
        <taxon>Actinomycetota</taxon>
        <taxon>Actinomycetes</taxon>
        <taxon>Frankiales</taxon>
        <taxon>Frankiaceae</taxon>
        <taxon>Protofrankia</taxon>
    </lineage>
</organism>
<keyword evidence="2" id="KW-1133">Transmembrane helix</keyword>
<evidence type="ECO:0008006" key="5">
    <source>
        <dbReference type="Google" id="ProtNLM"/>
    </source>
</evidence>
<keyword evidence="2" id="KW-0472">Membrane</keyword>
<feature type="region of interest" description="Disordered" evidence="1">
    <location>
        <begin position="213"/>
        <end position="243"/>
    </location>
</feature>
<dbReference type="Pfam" id="PF03729">
    <property type="entry name" value="DUF308"/>
    <property type="match status" value="2"/>
</dbReference>
<keyword evidence="4" id="KW-1185">Reference proteome</keyword>
<feature type="transmembrane region" description="Helical" evidence="2">
    <location>
        <begin position="169"/>
        <end position="190"/>
    </location>
</feature>
<dbReference type="PANTHER" id="PTHR34989">
    <property type="entry name" value="PROTEIN HDED"/>
    <property type="match status" value="1"/>
</dbReference>
<reference evidence="3 4" key="1">
    <citation type="submission" date="2011-05" db="EMBL/GenBank/DDBJ databases">
        <title>Complete sequence of chromosome of Frankia symbiont of Datisca glomerata.</title>
        <authorList>
            <consortium name="US DOE Joint Genome Institute"/>
            <person name="Lucas S."/>
            <person name="Han J."/>
            <person name="Lapidus A."/>
            <person name="Cheng J.-F."/>
            <person name="Goodwin L."/>
            <person name="Pitluck S."/>
            <person name="Peters L."/>
            <person name="Mikhailova N."/>
            <person name="Chertkov O."/>
            <person name="Teshima H."/>
            <person name="Han C."/>
            <person name="Tapia R."/>
            <person name="Land M."/>
            <person name="Hauser L."/>
            <person name="Kyrpides N."/>
            <person name="Ivanova N."/>
            <person name="Pagani I."/>
            <person name="Berry A."/>
            <person name="Pawlowski K."/>
            <person name="Persson T."/>
            <person name="Vanden Heuvel B."/>
            <person name="Benson D."/>
            <person name="Woyke T."/>
        </authorList>
    </citation>
    <scope>NUCLEOTIDE SEQUENCE [LARGE SCALE GENOMIC DNA]</scope>
    <source>
        <strain evidence="4">4085684</strain>
    </source>
</reference>
<protein>
    <recommendedName>
        <fullName evidence="5">Integral membrane protein</fullName>
    </recommendedName>
</protein>
<dbReference type="PANTHER" id="PTHR34989:SF1">
    <property type="entry name" value="PROTEIN HDED"/>
    <property type="match status" value="1"/>
</dbReference>
<evidence type="ECO:0000256" key="1">
    <source>
        <dbReference type="SAM" id="MobiDB-lite"/>
    </source>
</evidence>
<evidence type="ECO:0000313" key="3">
    <source>
        <dbReference type="EMBL" id="AEH07671.1"/>
    </source>
</evidence>
<dbReference type="KEGG" id="fsy:FsymDg_0087"/>
<feature type="transmembrane region" description="Helical" evidence="2">
    <location>
        <begin position="102"/>
        <end position="124"/>
    </location>
</feature>
<dbReference type="InterPro" id="IPR005325">
    <property type="entry name" value="DUF308_memb"/>
</dbReference>
<feature type="transmembrane region" description="Helical" evidence="2">
    <location>
        <begin position="144"/>
        <end position="163"/>
    </location>
</feature>
<proteinExistence type="predicted"/>
<sequence length="243" mass="26233">MRFAATPAGHAQGRTTKVQWWYLLAAGIAFVLFALAIPQFGLTTVRSVAILLGIVLLLSAASELLAASVTARDWRWSHVLLAVLLVAGGIVALVWSRPTFPVVARIAAWYFLIKGVYDIVNSFVARRAERYGAAGEDPRGTAQWWMPLAIGVLEIGVGFWAVSYPRFSISLLVLWVGLAALATGLTKIAMSFRKRGLRGDLPAFSEGHLPPVGFGTGATRESGRAEAGRAEESRARRSLSEGR</sequence>
<gene>
    <name evidence="3" type="ordered locus">FsymDg_0087</name>
</gene>
<dbReference type="GO" id="GO:0005886">
    <property type="term" value="C:plasma membrane"/>
    <property type="evidence" value="ECO:0007669"/>
    <property type="project" value="TreeGrafter"/>
</dbReference>
<feature type="compositionally biased region" description="Basic and acidic residues" evidence="1">
    <location>
        <begin position="221"/>
        <end position="243"/>
    </location>
</feature>
<accession>F8B0V3</accession>
<dbReference type="AlphaFoldDB" id="F8B0V3"/>
<dbReference type="InterPro" id="IPR052712">
    <property type="entry name" value="Acid_resist_chaperone_HdeD"/>
</dbReference>
<keyword evidence="2" id="KW-0812">Transmembrane</keyword>
<feature type="transmembrane region" description="Helical" evidence="2">
    <location>
        <begin position="20"/>
        <end position="42"/>
    </location>
</feature>